<dbReference type="AlphaFoldDB" id="A0A8T0APQ7"/>
<dbReference type="GO" id="GO:0016020">
    <property type="term" value="C:membrane"/>
    <property type="evidence" value="ECO:0007669"/>
    <property type="project" value="UniProtKB-SubCell"/>
</dbReference>
<comment type="caution">
    <text evidence="9">The sequence shown here is derived from an EMBL/GenBank/DDBJ whole genome shotgun (WGS) entry which is preliminary data.</text>
</comment>
<protein>
    <recommendedName>
        <fullName evidence="8">Glycosyltransferase family 92 protein</fullName>
        <ecNumber evidence="8">2.4.1.-</ecNumber>
    </recommendedName>
</protein>
<evidence type="ECO:0000256" key="4">
    <source>
        <dbReference type="ARBA" id="ARBA00022679"/>
    </source>
</evidence>
<dbReference type="GO" id="GO:0016757">
    <property type="term" value="F:glycosyltransferase activity"/>
    <property type="evidence" value="ECO:0007669"/>
    <property type="project" value="UniProtKB-UniRule"/>
</dbReference>
<evidence type="ECO:0000256" key="2">
    <source>
        <dbReference type="ARBA" id="ARBA00007647"/>
    </source>
</evidence>
<comment type="subcellular location">
    <subcellularLocation>
        <location evidence="1">Membrane</location>
        <topology evidence="1">Single-pass membrane protein</topology>
    </subcellularLocation>
</comment>
<dbReference type="EC" id="2.4.1.-" evidence="8"/>
<dbReference type="Proteomes" id="UP000606274">
    <property type="component" value="Unassembled WGS sequence"/>
</dbReference>
<feature type="non-terminal residue" evidence="9">
    <location>
        <position position="1"/>
    </location>
</feature>
<dbReference type="PANTHER" id="PTHR21461:SF45">
    <property type="entry name" value="GLYCOSYLTRANSFERASE FAMILY 92 PROTEIN"/>
    <property type="match status" value="1"/>
</dbReference>
<evidence type="ECO:0000256" key="8">
    <source>
        <dbReference type="RuleBase" id="RU366017"/>
    </source>
</evidence>
<keyword evidence="7" id="KW-0472">Membrane</keyword>
<dbReference type="EMBL" id="JABFDY010000017">
    <property type="protein sequence ID" value="KAF7695147.1"/>
    <property type="molecule type" value="Genomic_DNA"/>
</dbReference>
<comment type="similarity">
    <text evidence="2 8">Belongs to the glycosyltransferase 92 family.</text>
</comment>
<evidence type="ECO:0000256" key="6">
    <source>
        <dbReference type="ARBA" id="ARBA00022989"/>
    </source>
</evidence>
<evidence type="ECO:0000313" key="10">
    <source>
        <dbReference type="Proteomes" id="UP000606274"/>
    </source>
</evidence>
<proteinExistence type="inferred from homology"/>
<keyword evidence="3 8" id="KW-0328">Glycosyltransferase</keyword>
<organism evidence="9 10">
    <name type="scientific">Silurus meridionalis</name>
    <name type="common">Southern catfish</name>
    <name type="synonym">Silurus soldatovi meridionalis</name>
    <dbReference type="NCBI Taxonomy" id="175797"/>
    <lineage>
        <taxon>Eukaryota</taxon>
        <taxon>Metazoa</taxon>
        <taxon>Chordata</taxon>
        <taxon>Craniata</taxon>
        <taxon>Vertebrata</taxon>
        <taxon>Euteleostomi</taxon>
        <taxon>Actinopterygii</taxon>
        <taxon>Neopterygii</taxon>
        <taxon>Teleostei</taxon>
        <taxon>Ostariophysi</taxon>
        <taxon>Siluriformes</taxon>
        <taxon>Siluridae</taxon>
        <taxon>Silurus</taxon>
    </lineage>
</organism>
<keyword evidence="4 8" id="KW-0808">Transferase</keyword>
<keyword evidence="10" id="KW-1185">Reference proteome</keyword>
<evidence type="ECO:0000256" key="7">
    <source>
        <dbReference type="ARBA" id="ARBA00023136"/>
    </source>
</evidence>
<dbReference type="GO" id="GO:0005737">
    <property type="term" value="C:cytoplasm"/>
    <property type="evidence" value="ECO:0007669"/>
    <property type="project" value="TreeGrafter"/>
</dbReference>
<name>A0A8T0APQ7_SILME</name>
<evidence type="ECO:0000256" key="1">
    <source>
        <dbReference type="ARBA" id="ARBA00004167"/>
    </source>
</evidence>
<dbReference type="PANTHER" id="PTHR21461">
    <property type="entry name" value="GLYCOSYLTRANSFERASE FAMILY 92 PROTEIN"/>
    <property type="match status" value="1"/>
</dbReference>
<dbReference type="InterPro" id="IPR008166">
    <property type="entry name" value="Glyco_transf_92"/>
</dbReference>
<evidence type="ECO:0000313" key="9">
    <source>
        <dbReference type="EMBL" id="KAF7695147.1"/>
    </source>
</evidence>
<evidence type="ECO:0000256" key="5">
    <source>
        <dbReference type="ARBA" id="ARBA00022692"/>
    </source>
</evidence>
<keyword evidence="6" id="KW-1133">Transmembrane helix</keyword>
<sequence length="394" mass="45755">TRNTPKSSSNSITLIKNSSHFAVSAFIDHRINKAIRVISIIKRNSIQPLYCRYFNNGQAVEFTKAEIEIHSDHFQYPFGASDVLCQGKNTDNVTHVTISAEAADEMSDVNNLHLLPVKNRVINESFKYNFTVCISNLFGNYNNVLQFVQTMEMYKLLGVQRVIIYNTSCGSDLEKPLQHYEKEGILEILPWPIDQFLTPSVGWNIALNKGDIQYYGQLVTLNECIYRQMYESKYVLLNDIDEIIMPYKYANLTLMMETLQQEHNDVTVFLIENHIFPKTQFEESGKFRRPEWRNIPGINIMEHIYREPDRKNIFNNRKMIINPRSVMQTSVHSTLKHTGQVYHVPHDVCRLVHVRTPLQGNLNKTQLFVDTRVWDFQQELIHNVDSALQLAGLL</sequence>
<feature type="non-terminal residue" evidence="9">
    <location>
        <position position="394"/>
    </location>
</feature>
<accession>A0A8T0APQ7</accession>
<gene>
    <name evidence="9" type="ORF">HF521_006870</name>
</gene>
<keyword evidence="5" id="KW-0812">Transmembrane</keyword>
<reference evidence="9" key="1">
    <citation type="submission" date="2020-08" db="EMBL/GenBank/DDBJ databases">
        <title>Chromosome-level assembly of Southern catfish (Silurus meridionalis) provides insights into visual adaptation to the nocturnal and benthic lifestyles.</title>
        <authorList>
            <person name="Zhang Y."/>
            <person name="Wang D."/>
            <person name="Peng Z."/>
        </authorList>
    </citation>
    <scope>NUCLEOTIDE SEQUENCE</scope>
    <source>
        <strain evidence="9">SWU-2019-XX</strain>
        <tissue evidence="9">Muscle</tissue>
    </source>
</reference>
<dbReference type="Pfam" id="PF01697">
    <property type="entry name" value="Glyco_transf_92"/>
    <property type="match status" value="1"/>
</dbReference>
<evidence type="ECO:0000256" key="3">
    <source>
        <dbReference type="ARBA" id="ARBA00022676"/>
    </source>
</evidence>